<proteinExistence type="predicted"/>
<feature type="compositionally biased region" description="Polar residues" evidence="1">
    <location>
        <begin position="338"/>
        <end position="351"/>
    </location>
</feature>
<keyword evidence="2" id="KW-0812">Transmembrane</keyword>
<protein>
    <submittedName>
        <fullName evidence="3">Peroxin</fullName>
    </submittedName>
</protein>
<evidence type="ECO:0000313" key="4">
    <source>
        <dbReference type="Proteomes" id="UP001172681"/>
    </source>
</evidence>
<feature type="compositionally biased region" description="Polar residues" evidence="1">
    <location>
        <begin position="320"/>
        <end position="329"/>
    </location>
</feature>
<comment type="caution">
    <text evidence="3">The sequence shown here is derived from an EMBL/GenBank/DDBJ whole genome shotgun (WGS) entry which is preliminary data.</text>
</comment>
<dbReference type="PANTHER" id="PTHR28080">
    <property type="entry name" value="PEROXISOMAL BIOGENESIS FACTOR 3"/>
    <property type="match status" value="1"/>
</dbReference>
<sequence length="535" mass="58656">MISATRRWIRRNRNGIAIGAGLVGATYLAGQYVLGKIREARERMQMDRIAKENIQRRFEQNQTDCTITVLALLPTLTENVLEELPVEQLTHELQQKKAERLARASGEGRSEASSLQDGDTVSMSSFQTGSFMHTSQMQGESTTLGPRRTKAQLWNELKITSITRAFTLIYSLSLLVVLTRIQLNLLGRLNYLSSVISLAQPPPPGSANSISLEDHDDGGAGSGLGNDFETNRRYLTFSWYLLHRGYAQIMAKVRTAVEEVFGNISPNEGVSATRLSDLILAVRRKVEGSSEQERYATRWLPYMLPPREEEEAVLIESGVITPTPSSPNQTHDERQLGEDSSSGHIDTSSGPLRQLLDETADLIDSPIFTRIHTLLLGSMFSNLVDAHVIAQAFPQQSLHSPSTSLSGTQQPRIQELDSAVTVVPGEPRVKLASLLAIITRQAHAIGNGNNPPNEYISTAEAEVKELEAFAALIYASNLDQSLEERQSAASSSDEGIKVSAGTGVSEVGAEHVDEMIESKLESAWTKVTGTTFQSR</sequence>
<dbReference type="GO" id="GO:0030674">
    <property type="term" value="F:protein-macromolecule adaptor activity"/>
    <property type="evidence" value="ECO:0007669"/>
    <property type="project" value="TreeGrafter"/>
</dbReference>
<feature type="transmembrane region" description="Helical" evidence="2">
    <location>
        <begin position="15"/>
        <end position="34"/>
    </location>
</feature>
<dbReference type="AlphaFoldDB" id="A0AA38XS36"/>
<dbReference type="PANTHER" id="PTHR28080:SF1">
    <property type="entry name" value="PEROXISOMAL BIOGENESIS FACTOR 3"/>
    <property type="match status" value="1"/>
</dbReference>
<dbReference type="EMBL" id="JAPDRN010000130">
    <property type="protein sequence ID" value="KAJ9619690.1"/>
    <property type="molecule type" value="Genomic_DNA"/>
</dbReference>
<evidence type="ECO:0000313" key="3">
    <source>
        <dbReference type="EMBL" id="KAJ9619690.1"/>
    </source>
</evidence>
<dbReference type="InterPro" id="IPR006966">
    <property type="entry name" value="Peroxin-3"/>
</dbReference>
<feature type="region of interest" description="Disordered" evidence="1">
    <location>
        <begin position="97"/>
        <end position="121"/>
    </location>
</feature>
<evidence type="ECO:0000256" key="1">
    <source>
        <dbReference type="SAM" id="MobiDB-lite"/>
    </source>
</evidence>
<feature type="region of interest" description="Disordered" evidence="1">
    <location>
        <begin position="319"/>
        <end position="351"/>
    </location>
</feature>
<reference evidence="3" key="1">
    <citation type="submission" date="2022-10" db="EMBL/GenBank/DDBJ databases">
        <title>Culturing micro-colonial fungi from biological soil crusts in the Mojave desert and describing Neophaeococcomyces mojavensis, and introducing the new genera and species Taxawa tesnikishii.</title>
        <authorList>
            <person name="Kurbessoian T."/>
            <person name="Stajich J.E."/>
        </authorList>
    </citation>
    <scope>NUCLEOTIDE SEQUENCE</scope>
    <source>
        <strain evidence="3">TK_35</strain>
    </source>
</reference>
<keyword evidence="2" id="KW-0472">Membrane</keyword>
<name>A0AA38XS36_9EURO</name>
<dbReference type="Pfam" id="PF04882">
    <property type="entry name" value="Peroxin-3"/>
    <property type="match status" value="1"/>
</dbReference>
<accession>A0AA38XS36</accession>
<feature type="compositionally biased region" description="Basic and acidic residues" evidence="1">
    <location>
        <begin position="97"/>
        <end position="110"/>
    </location>
</feature>
<keyword evidence="2" id="KW-1133">Transmembrane helix</keyword>
<dbReference type="Proteomes" id="UP001172681">
    <property type="component" value="Unassembled WGS sequence"/>
</dbReference>
<feature type="compositionally biased region" description="Polar residues" evidence="1">
    <location>
        <begin position="111"/>
        <end position="121"/>
    </location>
</feature>
<gene>
    <name evidence="3" type="primary">PEX3</name>
    <name evidence="3" type="ORF">H2204_012558</name>
</gene>
<dbReference type="GO" id="GO:0045046">
    <property type="term" value="P:protein import into peroxisome membrane"/>
    <property type="evidence" value="ECO:0007669"/>
    <property type="project" value="TreeGrafter"/>
</dbReference>
<evidence type="ECO:0000256" key="2">
    <source>
        <dbReference type="SAM" id="Phobius"/>
    </source>
</evidence>
<dbReference type="GO" id="GO:0005778">
    <property type="term" value="C:peroxisomal membrane"/>
    <property type="evidence" value="ECO:0007669"/>
    <property type="project" value="InterPro"/>
</dbReference>
<organism evidence="3 4">
    <name type="scientific">Knufia peltigerae</name>
    <dbReference type="NCBI Taxonomy" id="1002370"/>
    <lineage>
        <taxon>Eukaryota</taxon>
        <taxon>Fungi</taxon>
        <taxon>Dikarya</taxon>
        <taxon>Ascomycota</taxon>
        <taxon>Pezizomycotina</taxon>
        <taxon>Eurotiomycetes</taxon>
        <taxon>Chaetothyriomycetidae</taxon>
        <taxon>Chaetothyriales</taxon>
        <taxon>Trichomeriaceae</taxon>
        <taxon>Knufia</taxon>
    </lineage>
</organism>
<keyword evidence="4" id="KW-1185">Reference proteome</keyword>
<feature type="region of interest" description="Disordered" evidence="1">
    <location>
        <begin position="203"/>
        <end position="225"/>
    </location>
</feature>